<feature type="compositionally biased region" description="Low complexity" evidence="9">
    <location>
        <begin position="707"/>
        <end position="726"/>
    </location>
</feature>
<proteinExistence type="predicted"/>
<keyword evidence="6" id="KW-0511">Multifunctional enzyme</keyword>
<dbReference type="Pfam" id="PF00905">
    <property type="entry name" value="Transpeptidase"/>
    <property type="match status" value="1"/>
</dbReference>
<evidence type="ECO:0000256" key="7">
    <source>
        <dbReference type="ARBA" id="ARBA00034000"/>
    </source>
</evidence>
<sequence length="859" mass="88146">MGKCWLPARRRPLPAGTVGWRVRTVAGPHPPYPDARGGAIRPAPADDARRGRALLQLVLAVVLAGLLVAGLAAPWLGGAGVVAERGAGLLHPRQAEVVDVRLAGNTRVLAADGSLITEFFRRNRTPVPAEAMAPAVRDAVVAIEDARFFDHEGVDGEGLLRALARNLAAGEVVQGGSTLTQQLVKQLRLQTAEDPEGRTAATEQSVGRKLREAQVALAVEQAYSKDEILTRYLNTVYFGRGAYGIQAAARTWFSVDAVDLTLAQSATLAAVVNSPTTFDLVDAAEAATARRDRVLGRMADLGLVTRAAATAAQAEPLAPALGAGPPRGCVGAVVGGFACGHLLGELAALGLDRATLEAGGLVVQTSLDPQVQAAGDAAVRATLPETDSRAAIYTAVEPGTGRVLAMSVNRVYGVDAADPAQTVVDLPDAAGQGAGSTYKVFTAVAALEAGYGLDHTITTSDPYTSTVYRDGGEAYDVGNAGRYPGTLDMERALYMSSNTYFLALEDALGSVAGPVSAAQRMGLSSLDPIADRVVAENRGSFTFGAEPTSPLALTSAYATLAASGTQCDPHLLVAVTDRAGEPLLDGDGAPLVPADRCTPGVIAPGIADTVTQALRKDVEPGHPGQTGRAAYVPGHQIAGKTGTSQDNYSIAFVGYTPQLAAGVMVYDPVQNQDVGGFGGGKAATIWHDAMAPVLGAREAVPFPPADPAVVRGTRSTSPTTSPTTEAPPEDAEPMEDAEPTVEPEPTTEPPTTAPPTTQPPTTQPPTTQPPTTQPPTTQPPTTEPPVTEPPTTAPPPTQPPTTEPAPTQPPTTEPDPVQPTAPESSATGSSAPESSATAPTPSSAPPTSAGSTAPDEQEP</sequence>
<dbReference type="InterPro" id="IPR023346">
    <property type="entry name" value="Lysozyme-like_dom_sf"/>
</dbReference>
<keyword evidence="10" id="KW-0472">Membrane</keyword>
<dbReference type="InterPro" id="IPR050396">
    <property type="entry name" value="Glycosyltr_51/Transpeptidase"/>
</dbReference>
<keyword evidence="1" id="KW-0121">Carboxypeptidase</keyword>
<evidence type="ECO:0000256" key="2">
    <source>
        <dbReference type="ARBA" id="ARBA00022670"/>
    </source>
</evidence>
<name>A0ABU8DWK7_9ACTN</name>
<dbReference type="SUPFAM" id="SSF53955">
    <property type="entry name" value="Lysozyme-like"/>
    <property type="match status" value="1"/>
</dbReference>
<evidence type="ECO:0000256" key="5">
    <source>
        <dbReference type="ARBA" id="ARBA00022801"/>
    </source>
</evidence>
<dbReference type="InterPro" id="IPR001264">
    <property type="entry name" value="Glyco_trans_51"/>
</dbReference>
<dbReference type="Proteomes" id="UP001361570">
    <property type="component" value="Unassembled WGS sequence"/>
</dbReference>
<dbReference type="PANTHER" id="PTHR32282:SF33">
    <property type="entry name" value="PEPTIDOGLYCAN GLYCOSYLTRANSFERASE"/>
    <property type="match status" value="1"/>
</dbReference>
<dbReference type="EMBL" id="JBAPLU010000018">
    <property type="protein sequence ID" value="MEI4273232.1"/>
    <property type="molecule type" value="Genomic_DNA"/>
</dbReference>
<evidence type="ECO:0000256" key="9">
    <source>
        <dbReference type="SAM" id="MobiDB-lite"/>
    </source>
</evidence>
<keyword evidence="10" id="KW-1133">Transmembrane helix</keyword>
<feature type="region of interest" description="Disordered" evidence="9">
    <location>
        <begin position="703"/>
        <end position="859"/>
    </location>
</feature>
<comment type="catalytic activity">
    <reaction evidence="7">
        <text>Preferential cleavage: (Ac)2-L-Lys-D-Ala-|-D-Ala. Also transpeptidation of peptidyl-alanyl moieties that are N-acyl substituents of D-alanine.</text>
        <dbReference type="EC" id="3.4.16.4"/>
    </reaction>
</comment>
<evidence type="ECO:0000259" key="11">
    <source>
        <dbReference type="Pfam" id="PF00905"/>
    </source>
</evidence>
<comment type="caution">
    <text evidence="13">The sequence shown here is derived from an EMBL/GenBank/DDBJ whole genome shotgun (WGS) entry which is preliminary data.</text>
</comment>
<evidence type="ECO:0000313" key="13">
    <source>
        <dbReference type="EMBL" id="MEI4273232.1"/>
    </source>
</evidence>
<keyword evidence="14" id="KW-1185">Reference proteome</keyword>
<feature type="domain" description="Penicillin-binding protein transpeptidase" evidence="11">
    <location>
        <begin position="394"/>
        <end position="690"/>
    </location>
</feature>
<keyword evidence="2" id="KW-0645">Protease</keyword>
<feature type="domain" description="Glycosyl transferase family 51" evidence="12">
    <location>
        <begin position="113"/>
        <end position="298"/>
    </location>
</feature>
<dbReference type="GO" id="GO:0016757">
    <property type="term" value="F:glycosyltransferase activity"/>
    <property type="evidence" value="ECO:0007669"/>
    <property type="project" value="UniProtKB-KW"/>
</dbReference>
<feature type="transmembrane region" description="Helical" evidence="10">
    <location>
        <begin position="54"/>
        <end position="76"/>
    </location>
</feature>
<dbReference type="InterPro" id="IPR036950">
    <property type="entry name" value="PBP_transglycosylase"/>
</dbReference>
<dbReference type="PANTHER" id="PTHR32282">
    <property type="entry name" value="BINDING PROTEIN TRANSPEPTIDASE, PUTATIVE-RELATED"/>
    <property type="match status" value="1"/>
</dbReference>
<accession>A0ABU8DWK7</accession>
<feature type="compositionally biased region" description="Acidic residues" evidence="9">
    <location>
        <begin position="727"/>
        <end position="741"/>
    </location>
</feature>
<dbReference type="Gene3D" id="1.10.3810.10">
    <property type="entry name" value="Biosynthetic peptidoglycan transglycosylase-like"/>
    <property type="match status" value="1"/>
</dbReference>
<reference evidence="13 14" key="1">
    <citation type="submission" date="2024-03" db="EMBL/GenBank/DDBJ databases">
        <title>Draft genome sequence of Klenkia sp. LSe6-5.</title>
        <authorList>
            <person name="Duangmal K."/>
            <person name="Chantavorakit T."/>
        </authorList>
    </citation>
    <scope>NUCLEOTIDE SEQUENCE [LARGE SCALE GENOMIC DNA]</scope>
    <source>
        <strain evidence="13 14">LSe6-5</strain>
    </source>
</reference>
<dbReference type="Pfam" id="PF00912">
    <property type="entry name" value="Transgly"/>
    <property type="match status" value="1"/>
</dbReference>
<organism evidence="13 14">
    <name type="scientific">Klenkia sesuvii</name>
    <dbReference type="NCBI Taxonomy" id="3103137"/>
    <lineage>
        <taxon>Bacteria</taxon>
        <taxon>Bacillati</taxon>
        <taxon>Actinomycetota</taxon>
        <taxon>Actinomycetes</taxon>
        <taxon>Geodermatophilales</taxon>
        <taxon>Geodermatophilaceae</taxon>
        <taxon>Klenkia</taxon>
    </lineage>
</organism>
<protein>
    <submittedName>
        <fullName evidence="13">Transglycosylase domain-containing protein</fullName>
        <ecNumber evidence="13">2.4.-.-</ecNumber>
    </submittedName>
</protein>
<evidence type="ECO:0000313" key="14">
    <source>
        <dbReference type="Proteomes" id="UP001361570"/>
    </source>
</evidence>
<comment type="catalytic activity">
    <reaction evidence="8">
        <text>[GlcNAc-(1-&gt;4)-Mur2Ac(oyl-L-Ala-gamma-D-Glu-L-Lys-D-Ala-D-Ala)](n)-di-trans,octa-cis-undecaprenyl diphosphate + beta-D-GlcNAc-(1-&gt;4)-Mur2Ac(oyl-L-Ala-gamma-D-Glu-L-Lys-D-Ala-D-Ala)-di-trans,octa-cis-undecaprenyl diphosphate = [GlcNAc-(1-&gt;4)-Mur2Ac(oyl-L-Ala-gamma-D-Glu-L-Lys-D-Ala-D-Ala)](n+1)-di-trans,octa-cis-undecaprenyl diphosphate + di-trans,octa-cis-undecaprenyl diphosphate + H(+)</text>
        <dbReference type="Rhea" id="RHEA:23708"/>
        <dbReference type="Rhea" id="RHEA-COMP:9602"/>
        <dbReference type="Rhea" id="RHEA-COMP:9603"/>
        <dbReference type="ChEBI" id="CHEBI:15378"/>
        <dbReference type="ChEBI" id="CHEBI:58405"/>
        <dbReference type="ChEBI" id="CHEBI:60033"/>
        <dbReference type="ChEBI" id="CHEBI:78435"/>
        <dbReference type="EC" id="2.4.99.28"/>
    </reaction>
</comment>
<gene>
    <name evidence="13" type="ORF">TEK04_16020</name>
</gene>
<keyword evidence="4 13" id="KW-0808">Transferase</keyword>
<evidence type="ECO:0000256" key="1">
    <source>
        <dbReference type="ARBA" id="ARBA00022645"/>
    </source>
</evidence>
<dbReference type="PRINTS" id="PR01217">
    <property type="entry name" value="PRICHEXTENSN"/>
</dbReference>
<dbReference type="Gene3D" id="3.40.710.10">
    <property type="entry name" value="DD-peptidase/beta-lactamase superfamily"/>
    <property type="match status" value="1"/>
</dbReference>
<dbReference type="SUPFAM" id="SSF56601">
    <property type="entry name" value="beta-lactamase/transpeptidase-like"/>
    <property type="match status" value="1"/>
</dbReference>
<feature type="compositionally biased region" description="Low complexity" evidence="9">
    <location>
        <begin position="820"/>
        <end position="859"/>
    </location>
</feature>
<evidence type="ECO:0000256" key="10">
    <source>
        <dbReference type="SAM" id="Phobius"/>
    </source>
</evidence>
<evidence type="ECO:0000259" key="12">
    <source>
        <dbReference type="Pfam" id="PF00912"/>
    </source>
</evidence>
<evidence type="ECO:0000256" key="6">
    <source>
        <dbReference type="ARBA" id="ARBA00023268"/>
    </source>
</evidence>
<dbReference type="RefSeq" id="WP_336405354.1">
    <property type="nucleotide sequence ID" value="NZ_JBAPLU010000018.1"/>
</dbReference>
<keyword evidence="10" id="KW-0812">Transmembrane</keyword>
<dbReference type="InterPro" id="IPR001460">
    <property type="entry name" value="PCN-bd_Tpept"/>
</dbReference>
<dbReference type="EC" id="2.4.-.-" evidence="13"/>
<evidence type="ECO:0000256" key="8">
    <source>
        <dbReference type="ARBA" id="ARBA00049902"/>
    </source>
</evidence>
<feature type="compositionally biased region" description="Pro residues" evidence="9">
    <location>
        <begin position="746"/>
        <end position="819"/>
    </location>
</feature>
<evidence type="ECO:0000256" key="4">
    <source>
        <dbReference type="ARBA" id="ARBA00022679"/>
    </source>
</evidence>
<dbReference type="InterPro" id="IPR012338">
    <property type="entry name" value="Beta-lactam/transpept-like"/>
</dbReference>
<evidence type="ECO:0000256" key="3">
    <source>
        <dbReference type="ARBA" id="ARBA00022676"/>
    </source>
</evidence>
<keyword evidence="3 13" id="KW-0328">Glycosyltransferase</keyword>
<keyword evidence="5" id="KW-0378">Hydrolase</keyword>